<gene>
    <name evidence="2" type="ORF">OVA965_LOCUS29894</name>
    <name evidence="3" type="ORF">TMI583_LOCUS30685</name>
</gene>
<proteinExistence type="predicted"/>
<organism evidence="2 4">
    <name type="scientific">Didymodactylos carnosus</name>
    <dbReference type="NCBI Taxonomy" id="1234261"/>
    <lineage>
        <taxon>Eukaryota</taxon>
        <taxon>Metazoa</taxon>
        <taxon>Spiralia</taxon>
        <taxon>Gnathifera</taxon>
        <taxon>Rotifera</taxon>
        <taxon>Eurotatoria</taxon>
        <taxon>Bdelloidea</taxon>
        <taxon>Philodinida</taxon>
        <taxon>Philodinidae</taxon>
        <taxon>Didymodactylos</taxon>
    </lineage>
</organism>
<name>A0A8S2F5Q6_9BILA</name>
<dbReference type="EMBL" id="CAJOBA010042975">
    <property type="protein sequence ID" value="CAF4142584.1"/>
    <property type="molecule type" value="Genomic_DNA"/>
</dbReference>
<feature type="domain" description="V(D)J recombination-activating protein 1 RNase H" evidence="1">
    <location>
        <begin position="305"/>
        <end position="428"/>
    </location>
</feature>
<evidence type="ECO:0000259" key="1">
    <source>
        <dbReference type="Pfam" id="PF26100"/>
    </source>
</evidence>
<dbReference type="AlphaFoldDB" id="A0A8S2F5Q6"/>
<evidence type="ECO:0000313" key="2">
    <source>
        <dbReference type="EMBL" id="CAF1331143.1"/>
    </source>
</evidence>
<dbReference type="Pfam" id="PF26100">
    <property type="entry name" value="RAG1_RNase_H"/>
    <property type="match status" value="1"/>
</dbReference>
<dbReference type="Proteomes" id="UP000682733">
    <property type="component" value="Unassembled WGS sequence"/>
</dbReference>
<sequence length="731" mass="84934">MDNLNLNTYNYYYYECNQNNDLFTTKVCELFNVRCTRHNSSVVTEKINYYVVKNAVKFYDVWRRCNKKQKEHTFADIVIFTKKDFESFPSSDISTSVKTQSPSSTYVITSPPSTSIVTTTSSIPTSTSTAHLPILTKRQRDFSEVSSRQKRRRLGDLNSELDEFASVNNLSVNQVIGYLLYQRNYNTDKDLANLGEQLYEGGYIQKPNTNKLDLDQILALKCHLNLSRADVDFVKWFSNDFINIPNRQFIKGHTDNLIPSLKSCRNDKGICVEDRKEPIQLTIQRLIDALHSENINVPNNLLYREKTGHDGAGSMPIYRSNENPMCDPNIFCKMFVPLSLKDEKTDTILWHNLSPNSAFYTRPLLLIAEKENHELLRFVNEKFEYEEKSLEENGLTFQYKNQTYSVKIKIEASMKDMKVRMAESGLGGAECLMCSTKQEDWKDTKKISDPDFFNINRTAEKTLELYYQLVDNDGNILKRKNDYGTRAGLTSEPVSTNDQHFITITHQYINGTSWFLKIMSHMRADILWWIVRGKDKQERIEKEKNTIIETIQTKTGLRLNQFRDVLVSCVPSQHRKTLQKLIQLYSIILRAVSSTKSIHVPKFKELSIEFQNLLANEKWIDYTMTVHSLVFHSWELIERNHGIALGELSEEALESCNKDVRNFREFLSRKCGHIMNLTDVFNRLFIRSDPAIRKIITDAFTKRQIHSQAQTTTLQPLNEDDQILHSVFLQK</sequence>
<protein>
    <recommendedName>
        <fullName evidence="1">V(D)J recombination-activating protein 1 RNase H domain-containing protein</fullName>
    </recommendedName>
</protein>
<dbReference type="InterPro" id="IPR058554">
    <property type="entry name" value="RAG1_RNase_H"/>
</dbReference>
<evidence type="ECO:0000313" key="3">
    <source>
        <dbReference type="EMBL" id="CAF4142584.1"/>
    </source>
</evidence>
<accession>A0A8S2F5Q6</accession>
<dbReference type="Proteomes" id="UP000677228">
    <property type="component" value="Unassembled WGS sequence"/>
</dbReference>
<dbReference type="EMBL" id="CAJNOK010021356">
    <property type="protein sequence ID" value="CAF1331143.1"/>
    <property type="molecule type" value="Genomic_DNA"/>
</dbReference>
<comment type="caution">
    <text evidence="2">The sequence shown here is derived from an EMBL/GenBank/DDBJ whole genome shotgun (WGS) entry which is preliminary data.</text>
</comment>
<reference evidence="2" key="1">
    <citation type="submission" date="2021-02" db="EMBL/GenBank/DDBJ databases">
        <authorList>
            <person name="Nowell W R."/>
        </authorList>
    </citation>
    <scope>NUCLEOTIDE SEQUENCE</scope>
</reference>
<evidence type="ECO:0000313" key="4">
    <source>
        <dbReference type="Proteomes" id="UP000677228"/>
    </source>
</evidence>